<feature type="non-terminal residue" evidence="1">
    <location>
        <position position="1"/>
    </location>
</feature>
<gene>
    <name evidence="1" type="ORF">ACOLOM_LOCUS12061</name>
</gene>
<reference evidence="1" key="1">
    <citation type="submission" date="2021-06" db="EMBL/GenBank/DDBJ databases">
        <authorList>
            <person name="Kallberg Y."/>
            <person name="Tangrot J."/>
            <person name="Rosling A."/>
        </authorList>
    </citation>
    <scope>NUCLEOTIDE SEQUENCE</scope>
    <source>
        <strain evidence="1">CL356</strain>
    </source>
</reference>
<evidence type="ECO:0000313" key="1">
    <source>
        <dbReference type="EMBL" id="CAG8738988.1"/>
    </source>
</evidence>
<dbReference type="Proteomes" id="UP000789525">
    <property type="component" value="Unassembled WGS sequence"/>
</dbReference>
<dbReference type="EMBL" id="CAJVPT010046900">
    <property type="protein sequence ID" value="CAG8738988.1"/>
    <property type="molecule type" value="Genomic_DNA"/>
</dbReference>
<comment type="caution">
    <text evidence="1">The sequence shown here is derived from an EMBL/GenBank/DDBJ whole genome shotgun (WGS) entry which is preliminary data.</text>
</comment>
<name>A0ACA9Q8T8_9GLOM</name>
<organism evidence="1 2">
    <name type="scientific">Acaulospora colombiana</name>
    <dbReference type="NCBI Taxonomy" id="27376"/>
    <lineage>
        <taxon>Eukaryota</taxon>
        <taxon>Fungi</taxon>
        <taxon>Fungi incertae sedis</taxon>
        <taxon>Mucoromycota</taxon>
        <taxon>Glomeromycotina</taxon>
        <taxon>Glomeromycetes</taxon>
        <taxon>Diversisporales</taxon>
        <taxon>Acaulosporaceae</taxon>
        <taxon>Acaulospora</taxon>
    </lineage>
</organism>
<evidence type="ECO:0000313" key="2">
    <source>
        <dbReference type="Proteomes" id="UP000789525"/>
    </source>
</evidence>
<accession>A0ACA9Q8T8</accession>
<protein>
    <submittedName>
        <fullName evidence="1">4453_t:CDS:1</fullName>
    </submittedName>
</protein>
<keyword evidence="2" id="KW-1185">Reference proteome</keyword>
<sequence>YSMEDRQEDADLNIESTAQAENTDVDVEEPSSSSNPAAGKPPRQGSPVPPKTLYKSTTGKGVAFTPEDVSISGTSRYGGILERSLGTSESAHTSIYHRSHSQAPHHSRASWMKYWRRHRHELEPKGDQPTPPVNVAPQKKSRYTRKDDILLAKYFFEAEGADHQERKTSDAIFQEFAAVVRNLSSHNQVY</sequence>
<proteinExistence type="predicted"/>